<organism evidence="8 9">
    <name type="scientific">Fraxinus pennsylvanica</name>
    <dbReference type="NCBI Taxonomy" id="56036"/>
    <lineage>
        <taxon>Eukaryota</taxon>
        <taxon>Viridiplantae</taxon>
        <taxon>Streptophyta</taxon>
        <taxon>Embryophyta</taxon>
        <taxon>Tracheophyta</taxon>
        <taxon>Spermatophyta</taxon>
        <taxon>Magnoliopsida</taxon>
        <taxon>eudicotyledons</taxon>
        <taxon>Gunneridae</taxon>
        <taxon>Pentapetalae</taxon>
        <taxon>asterids</taxon>
        <taxon>lamiids</taxon>
        <taxon>Lamiales</taxon>
        <taxon>Oleaceae</taxon>
        <taxon>Oleeae</taxon>
        <taxon>Fraxinus</taxon>
    </lineage>
</organism>
<feature type="domain" description="26S proteasome regulatory subunit RPN11 C-terminal" evidence="7">
    <location>
        <begin position="209"/>
        <end position="255"/>
    </location>
</feature>
<dbReference type="InterPro" id="IPR056263">
    <property type="entry name" value="RPN11_C"/>
</dbReference>
<evidence type="ECO:0000256" key="5">
    <source>
        <dbReference type="ARBA" id="ARBA00023049"/>
    </source>
</evidence>
<dbReference type="AlphaFoldDB" id="A0AAD2EC63"/>
<keyword evidence="4" id="KW-0862">Zinc</keyword>
<dbReference type="GO" id="GO:0008237">
    <property type="term" value="F:metallopeptidase activity"/>
    <property type="evidence" value="ECO:0007669"/>
    <property type="project" value="UniProtKB-KW"/>
</dbReference>
<evidence type="ECO:0000256" key="4">
    <source>
        <dbReference type="ARBA" id="ARBA00022833"/>
    </source>
</evidence>
<evidence type="ECO:0000313" key="9">
    <source>
        <dbReference type="Proteomes" id="UP000834106"/>
    </source>
</evidence>
<feature type="compositionally biased region" description="Low complexity" evidence="6">
    <location>
        <begin position="41"/>
        <end position="68"/>
    </location>
</feature>
<name>A0AAD2EC63_9LAMI</name>
<dbReference type="Proteomes" id="UP000834106">
    <property type="component" value="Chromosome 22"/>
</dbReference>
<feature type="compositionally biased region" description="Pro residues" evidence="6">
    <location>
        <begin position="138"/>
        <end position="151"/>
    </location>
</feature>
<sequence length="257" mass="28679">MQNFTYSSKFRAYEKSVQENEEFFSPRGSTRNNASAFHTRSSPPKSLNPINLNSPSHSSSSDNSPSVVLNSSSLRSIASKSPNSLLNFPASLLRYIPSPPPREPRAYTPFLPSSSEDGARNSSPRSFEFLGIRRGPTPSRPPPPPLPPSPPPRRRTRKKMEEFKNDKNGVCVDADEKLGGCVRGGIFRVLDLNFKRLSIAVIDSWFGQVMLNLAIKYNKEVQEEDELPPEKLAIANVGRQDAKKHLEEHVSNLMSRC</sequence>
<keyword evidence="5" id="KW-0482">Metalloprotease</keyword>
<keyword evidence="3" id="KW-0378">Hydrolase</keyword>
<proteinExistence type="predicted"/>
<evidence type="ECO:0000256" key="2">
    <source>
        <dbReference type="ARBA" id="ARBA00022723"/>
    </source>
</evidence>
<dbReference type="GO" id="GO:0006508">
    <property type="term" value="P:proteolysis"/>
    <property type="evidence" value="ECO:0007669"/>
    <property type="project" value="UniProtKB-KW"/>
</dbReference>
<evidence type="ECO:0000256" key="1">
    <source>
        <dbReference type="ARBA" id="ARBA00022670"/>
    </source>
</evidence>
<accession>A0AAD2EC63</accession>
<feature type="compositionally biased region" description="Polar residues" evidence="6">
    <location>
        <begin position="27"/>
        <end position="40"/>
    </location>
</feature>
<protein>
    <recommendedName>
        <fullName evidence="7">26S proteasome regulatory subunit RPN11 C-terminal domain-containing protein</fullName>
    </recommendedName>
</protein>
<evidence type="ECO:0000256" key="6">
    <source>
        <dbReference type="SAM" id="MobiDB-lite"/>
    </source>
</evidence>
<evidence type="ECO:0000313" key="8">
    <source>
        <dbReference type="EMBL" id="CAI9786582.1"/>
    </source>
</evidence>
<reference evidence="8" key="1">
    <citation type="submission" date="2023-05" db="EMBL/GenBank/DDBJ databases">
        <authorList>
            <person name="Huff M."/>
        </authorList>
    </citation>
    <scope>NUCLEOTIDE SEQUENCE</scope>
</reference>
<dbReference type="GO" id="GO:0046872">
    <property type="term" value="F:metal ion binding"/>
    <property type="evidence" value="ECO:0007669"/>
    <property type="project" value="UniProtKB-KW"/>
</dbReference>
<keyword evidence="2" id="KW-0479">Metal-binding</keyword>
<dbReference type="Pfam" id="PF23594">
    <property type="entry name" value="RPN11_C"/>
    <property type="match status" value="1"/>
</dbReference>
<keyword evidence="1" id="KW-0645">Protease</keyword>
<feature type="compositionally biased region" description="Polar residues" evidence="6">
    <location>
        <begin position="111"/>
        <end position="125"/>
    </location>
</feature>
<feature type="region of interest" description="Disordered" evidence="6">
    <location>
        <begin position="17"/>
        <end position="68"/>
    </location>
</feature>
<gene>
    <name evidence="8" type="ORF">FPE_LOCUS34012</name>
</gene>
<evidence type="ECO:0000256" key="3">
    <source>
        <dbReference type="ARBA" id="ARBA00022801"/>
    </source>
</evidence>
<feature type="region of interest" description="Disordered" evidence="6">
    <location>
        <begin position="104"/>
        <end position="158"/>
    </location>
</feature>
<dbReference type="EMBL" id="OU503057">
    <property type="protein sequence ID" value="CAI9786582.1"/>
    <property type="molecule type" value="Genomic_DNA"/>
</dbReference>
<keyword evidence="9" id="KW-1185">Reference proteome</keyword>
<evidence type="ECO:0000259" key="7">
    <source>
        <dbReference type="Pfam" id="PF23594"/>
    </source>
</evidence>